<keyword evidence="3" id="KW-1185">Reference proteome</keyword>
<proteinExistence type="predicted"/>
<dbReference type="EMBL" id="JBEPCU010000523">
    <property type="protein sequence ID" value="MER6980290.1"/>
    <property type="molecule type" value="Genomic_DNA"/>
</dbReference>
<comment type="caution">
    <text evidence="2">The sequence shown here is derived from an EMBL/GenBank/DDBJ whole genome shotgun (WGS) entry which is preliminary data.</text>
</comment>
<feature type="non-terminal residue" evidence="2">
    <location>
        <position position="1"/>
    </location>
</feature>
<sequence length="67" mass="7333">PAPRFPGHHQWHSGPHHRRPPRTPHTEAPSGTHAVPGNPGVCALGRQYGGWRPDSPEARICGQTYGR</sequence>
<feature type="region of interest" description="Disordered" evidence="1">
    <location>
        <begin position="1"/>
        <end position="67"/>
    </location>
</feature>
<reference evidence="2 3" key="1">
    <citation type="submission" date="2024-06" db="EMBL/GenBank/DDBJ databases">
        <title>The Natural Products Discovery Center: Release of the First 8490 Sequenced Strains for Exploring Actinobacteria Biosynthetic Diversity.</title>
        <authorList>
            <person name="Kalkreuter E."/>
            <person name="Kautsar S.A."/>
            <person name="Yang D."/>
            <person name="Bader C.D."/>
            <person name="Teijaro C.N."/>
            <person name="Fluegel L."/>
            <person name="Davis C.M."/>
            <person name="Simpson J.R."/>
            <person name="Lauterbach L."/>
            <person name="Steele A.D."/>
            <person name="Gui C."/>
            <person name="Meng S."/>
            <person name="Li G."/>
            <person name="Viehrig K."/>
            <person name="Ye F."/>
            <person name="Su P."/>
            <person name="Kiefer A.F."/>
            <person name="Nichols A."/>
            <person name="Cepeda A.J."/>
            <person name="Yan W."/>
            <person name="Fan B."/>
            <person name="Jiang Y."/>
            <person name="Adhikari A."/>
            <person name="Zheng C.-J."/>
            <person name="Schuster L."/>
            <person name="Cowan T.M."/>
            <person name="Smanski M.J."/>
            <person name="Chevrette M.G."/>
            <person name="De Carvalho L.P.S."/>
            <person name="Shen B."/>
        </authorList>
    </citation>
    <scope>NUCLEOTIDE SEQUENCE [LARGE SCALE GENOMIC DNA]</scope>
    <source>
        <strain evidence="2 3">NPDC000634</strain>
    </source>
</reference>
<organism evidence="2 3">
    <name type="scientific">Streptomyces carpinensis</name>
    <dbReference type="NCBI Taxonomy" id="66369"/>
    <lineage>
        <taxon>Bacteria</taxon>
        <taxon>Bacillati</taxon>
        <taxon>Actinomycetota</taxon>
        <taxon>Actinomycetes</taxon>
        <taxon>Kitasatosporales</taxon>
        <taxon>Streptomycetaceae</taxon>
        <taxon>Streptomyces</taxon>
    </lineage>
</organism>
<evidence type="ECO:0000313" key="3">
    <source>
        <dbReference type="Proteomes" id="UP001458415"/>
    </source>
</evidence>
<protein>
    <submittedName>
        <fullName evidence="2">Uncharacterized protein</fullName>
    </submittedName>
</protein>
<dbReference type="Proteomes" id="UP001458415">
    <property type="component" value="Unassembled WGS sequence"/>
</dbReference>
<feature type="compositionally biased region" description="Basic residues" evidence="1">
    <location>
        <begin position="1"/>
        <end position="22"/>
    </location>
</feature>
<accession>A0ABV1W7X8</accession>
<evidence type="ECO:0000313" key="2">
    <source>
        <dbReference type="EMBL" id="MER6980290.1"/>
    </source>
</evidence>
<name>A0ABV1W7X8_9ACTN</name>
<evidence type="ECO:0000256" key="1">
    <source>
        <dbReference type="SAM" id="MobiDB-lite"/>
    </source>
</evidence>
<gene>
    <name evidence="2" type="ORF">ABT317_25800</name>
</gene>